<comment type="caution">
    <text evidence="1">The sequence shown here is derived from an EMBL/GenBank/DDBJ whole genome shotgun (WGS) entry which is preliminary data.</text>
</comment>
<sequence>MDLKIKSVGIPTIYCEDSEGFSPSENHTFCKYKTSFLSEHLKNISFLSFFFQNSSQLVGLATKTKNL</sequence>
<protein>
    <submittedName>
        <fullName evidence="1">Uncharacterized protein</fullName>
    </submittedName>
</protein>
<organism evidence="1 2">
    <name type="scientific">Leptospira alstonii serovar Sichuan str. 79601</name>
    <dbReference type="NCBI Taxonomy" id="1218565"/>
    <lineage>
        <taxon>Bacteria</taxon>
        <taxon>Pseudomonadati</taxon>
        <taxon>Spirochaetota</taxon>
        <taxon>Spirochaetia</taxon>
        <taxon>Leptospirales</taxon>
        <taxon>Leptospiraceae</taxon>
        <taxon>Leptospira</taxon>
    </lineage>
</organism>
<dbReference type="EMBL" id="ANIK01000059">
    <property type="protein sequence ID" value="EMJ93937.1"/>
    <property type="molecule type" value="Genomic_DNA"/>
</dbReference>
<gene>
    <name evidence="1" type="ORF">LEP1GSC194_1474</name>
</gene>
<proteinExistence type="predicted"/>
<dbReference type="AlphaFoldDB" id="M6CPS8"/>
<name>M6CPS8_9LEPT</name>
<dbReference type="PATRIC" id="fig|1218565.3.peg.2771"/>
<accession>M6CPS8</accession>
<reference evidence="1 2" key="1">
    <citation type="submission" date="2013-01" db="EMBL/GenBank/DDBJ databases">
        <authorList>
            <person name="Harkins D.M."/>
            <person name="Durkin A.S."/>
            <person name="Brinkac L.M."/>
            <person name="Haft D.H."/>
            <person name="Selengut J.D."/>
            <person name="Sanka R."/>
            <person name="DePew J."/>
            <person name="Purushe J."/>
            <person name="Galloway R.L."/>
            <person name="Vinetz J.M."/>
            <person name="Sutton G.G."/>
            <person name="Nierman W.C."/>
            <person name="Fouts D.E."/>
        </authorList>
    </citation>
    <scope>NUCLEOTIDE SEQUENCE [LARGE SCALE GENOMIC DNA]</scope>
    <source>
        <strain evidence="1 2">79601</strain>
    </source>
</reference>
<evidence type="ECO:0000313" key="2">
    <source>
        <dbReference type="Proteomes" id="UP000011988"/>
    </source>
</evidence>
<evidence type="ECO:0000313" key="1">
    <source>
        <dbReference type="EMBL" id="EMJ93937.1"/>
    </source>
</evidence>
<dbReference type="Proteomes" id="UP000011988">
    <property type="component" value="Unassembled WGS sequence"/>
</dbReference>